<comment type="caution">
    <text evidence="1">The sequence shown here is derived from an EMBL/GenBank/DDBJ whole genome shotgun (WGS) entry which is preliminary data.</text>
</comment>
<reference evidence="1" key="1">
    <citation type="submission" date="2020-08" db="EMBL/GenBank/DDBJ databases">
        <title>Multicomponent nature underlies the extraordinary mechanical properties of spider dragline silk.</title>
        <authorList>
            <person name="Kono N."/>
            <person name="Nakamura H."/>
            <person name="Mori M."/>
            <person name="Yoshida Y."/>
            <person name="Ohtoshi R."/>
            <person name="Malay A.D."/>
            <person name="Moran D.A.P."/>
            <person name="Tomita M."/>
            <person name="Numata K."/>
            <person name="Arakawa K."/>
        </authorList>
    </citation>
    <scope>NUCLEOTIDE SEQUENCE</scope>
</reference>
<protein>
    <submittedName>
        <fullName evidence="1">Uncharacterized protein</fullName>
    </submittedName>
</protein>
<dbReference type="AlphaFoldDB" id="A0A8X6Y632"/>
<accession>A0A8X6Y632</accession>
<proteinExistence type="predicted"/>
<gene>
    <name evidence="1" type="ORF">TNIN_452141</name>
</gene>
<name>A0A8X6Y632_9ARAC</name>
<dbReference type="OrthoDB" id="10473519at2759"/>
<sequence length="152" mass="17223">MCRTFPLLASLLKGLQKPILGKMRRSDGLLDQTVNRTIHALLSPRKEEDRPDLRRLFKNCNSVRVSLNIVAESENISSHFWGLIARKVQEFFPNLNSFPVANLSQLSYVALETLHPESLIPQNMVKILHRYTASRDPPTICFSGDLTNHSIG</sequence>
<keyword evidence="2" id="KW-1185">Reference proteome</keyword>
<evidence type="ECO:0000313" key="1">
    <source>
        <dbReference type="EMBL" id="GFY66761.1"/>
    </source>
</evidence>
<evidence type="ECO:0000313" key="2">
    <source>
        <dbReference type="Proteomes" id="UP000886998"/>
    </source>
</evidence>
<dbReference type="Proteomes" id="UP000886998">
    <property type="component" value="Unassembled WGS sequence"/>
</dbReference>
<organism evidence="1 2">
    <name type="scientific">Trichonephila inaurata madagascariensis</name>
    <dbReference type="NCBI Taxonomy" id="2747483"/>
    <lineage>
        <taxon>Eukaryota</taxon>
        <taxon>Metazoa</taxon>
        <taxon>Ecdysozoa</taxon>
        <taxon>Arthropoda</taxon>
        <taxon>Chelicerata</taxon>
        <taxon>Arachnida</taxon>
        <taxon>Araneae</taxon>
        <taxon>Araneomorphae</taxon>
        <taxon>Entelegynae</taxon>
        <taxon>Araneoidea</taxon>
        <taxon>Nephilidae</taxon>
        <taxon>Trichonephila</taxon>
        <taxon>Trichonephila inaurata</taxon>
    </lineage>
</organism>
<dbReference type="EMBL" id="BMAV01016234">
    <property type="protein sequence ID" value="GFY66761.1"/>
    <property type="molecule type" value="Genomic_DNA"/>
</dbReference>